<evidence type="ECO:0000256" key="1">
    <source>
        <dbReference type="SAM" id="MobiDB-lite"/>
    </source>
</evidence>
<feature type="region of interest" description="Disordered" evidence="1">
    <location>
        <begin position="1"/>
        <end position="25"/>
    </location>
</feature>
<feature type="compositionally biased region" description="Low complexity" evidence="1">
    <location>
        <begin position="1"/>
        <end position="13"/>
    </location>
</feature>
<dbReference type="EMBL" id="BGZK01000063">
    <property type="protein sequence ID" value="GBP14367.1"/>
    <property type="molecule type" value="Genomic_DNA"/>
</dbReference>
<comment type="caution">
    <text evidence="2">The sequence shown here is derived from an EMBL/GenBank/DDBJ whole genome shotgun (WGS) entry which is preliminary data.</text>
</comment>
<evidence type="ECO:0000313" key="2">
    <source>
        <dbReference type="EMBL" id="GBP14367.1"/>
    </source>
</evidence>
<protein>
    <recommendedName>
        <fullName evidence="4">Pre-C2HC domain-containing protein</fullName>
    </recommendedName>
</protein>
<proteinExistence type="predicted"/>
<dbReference type="AlphaFoldDB" id="A0A4C1TLN8"/>
<name>A0A4C1TLN8_EUMVA</name>
<sequence>MTGVTPGTATAGVPRRHHKINSPKYHSYEFEEERKVKAVIKGIPDELEIKYIKNDLECQGYSVQAVHRVHCKDETSLELVLAINKQDG</sequence>
<evidence type="ECO:0000313" key="3">
    <source>
        <dbReference type="Proteomes" id="UP000299102"/>
    </source>
</evidence>
<reference evidence="2 3" key="1">
    <citation type="journal article" date="2019" name="Commun. Biol.">
        <title>The bagworm genome reveals a unique fibroin gene that provides high tensile strength.</title>
        <authorList>
            <person name="Kono N."/>
            <person name="Nakamura H."/>
            <person name="Ohtoshi R."/>
            <person name="Tomita M."/>
            <person name="Numata K."/>
            <person name="Arakawa K."/>
        </authorList>
    </citation>
    <scope>NUCLEOTIDE SEQUENCE [LARGE SCALE GENOMIC DNA]</scope>
</reference>
<accession>A0A4C1TLN8</accession>
<evidence type="ECO:0008006" key="4">
    <source>
        <dbReference type="Google" id="ProtNLM"/>
    </source>
</evidence>
<dbReference type="OrthoDB" id="8123886at2759"/>
<gene>
    <name evidence="2" type="ORF">EVAR_92360_1</name>
</gene>
<organism evidence="2 3">
    <name type="scientific">Eumeta variegata</name>
    <name type="common">Bagworm moth</name>
    <name type="synonym">Eumeta japonica</name>
    <dbReference type="NCBI Taxonomy" id="151549"/>
    <lineage>
        <taxon>Eukaryota</taxon>
        <taxon>Metazoa</taxon>
        <taxon>Ecdysozoa</taxon>
        <taxon>Arthropoda</taxon>
        <taxon>Hexapoda</taxon>
        <taxon>Insecta</taxon>
        <taxon>Pterygota</taxon>
        <taxon>Neoptera</taxon>
        <taxon>Endopterygota</taxon>
        <taxon>Lepidoptera</taxon>
        <taxon>Glossata</taxon>
        <taxon>Ditrysia</taxon>
        <taxon>Tineoidea</taxon>
        <taxon>Psychidae</taxon>
        <taxon>Oiketicinae</taxon>
        <taxon>Eumeta</taxon>
    </lineage>
</organism>
<keyword evidence="3" id="KW-1185">Reference proteome</keyword>
<dbReference type="Proteomes" id="UP000299102">
    <property type="component" value="Unassembled WGS sequence"/>
</dbReference>